<protein>
    <submittedName>
        <fullName evidence="11">Subtilase serine protease</fullName>
    </submittedName>
</protein>
<reference evidence="11 12" key="1">
    <citation type="submission" date="2018-01" db="EMBL/GenBank/DDBJ databases">
        <title>Harnessing the power of phylogenomics to disentangle the directionality and signatures of interkingdom host jumping in the parasitic fungal genus Tolypocladium.</title>
        <authorList>
            <person name="Quandt C.A."/>
            <person name="Patterson W."/>
            <person name="Spatafora J.W."/>
        </authorList>
    </citation>
    <scope>NUCLEOTIDE SEQUENCE [LARGE SCALE GENOMIC DNA]</scope>
    <source>
        <strain evidence="11 12">NRBC 100945</strain>
    </source>
</reference>
<dbReference type="PROSITE" id="PS00136">
    <property type="entry name" value="SUBTILASE_ASP"/>
    <property type="match status" value="1"/>
</dbReference>
<dbReference type="InterPro" id="IPR015500">
    <property type="entry name" value="Peptidase_S8_subtilisin-rel"/>
</dbReference>
<keyword evidence="2 6" id="KW-0645">Protease</keyword>
<dbReference type="Proteomes" id="UP000237481">
    <property type="component" value="Unassembled WGS sequence"/>
</dbReference>
<keyword evidence="5 6" id="KW-0720">Serine protease</keyword>
<dbReference type="InterPro" id="IPR023827">
    <property type="entry name" value="Peptidase_S8_Asp-AS"/>
</dbReference>
<evidence type="ECO:0000256" key="6">
    <source>
        <dbReference type="PROSITE-ProRule" id="PRU01240"/>
    </source>
</evidence>
<evidence type="ECO:0000259" key="9">
    <source>
        <dbReference type="Pfam" id="PF00082"/>
    </source>
</evidence>
<dbReference type="CDD" id="cd04077">
    <property type="entry name" value="Peptidases_S8_PCSK9_ProteinaseK_like"/>
    <property type="match status" value="1"/>
</dbReference>
<dbReference type="InterPro" id="IPR034193">
    <property type="entry name" value="PCSK9_ProteinaseK-like"/>
</dbReference>
<comment type="similarity">
    <text evidence="1 6 7">Belongs to the peptidase S8 family.</text>
</comment>
<dbReference type="Gene3D" id="3.40.50.200">
    <property type="entry name" value="Peptidase S8/S53 domain"/>
    <property type="match status" value="1"/>
</dbReference>
<dbReference type="OrthoDB" id="4923770at2759"/>
<keyword evidence="3 8" id="KW-0732">Signal</keyword>
<dbReference type="SUPFAM" id="SSF52743">
    <property type="entry name" value="Subtilisin-like"/>
    <property type="match status" value="1"/>
</dbReference>
<evidence type="ECO:0000256" key="4">
    <source>
        <dbReference type="ARBA" id="ARBA00022801"/>
    </source>
</evidence>
<evidence type="ECO:0000313" key="12">
    <source>
        <dbReference type="Proteomes" id="UP000237481"/>
    </source>
</evidence>
<dbReference type="SUPFAM" id="SSF54897">
    <property type="entry name" value="Protease propeptides/inhibitors"/>
    <property type="match status" value="1"/>
</dbReference>
<dbReference type="STRING" id="94208.A0A2S4L5S7"/>
<dbReference type="PRINTS" id="PR00723">
    <property type="entry name" value="SUBTILISIN"/>
</dbReference>
<evidence type="ECO:0000256" key="8">
    <source>
        <dbReference type="SAM" id="SignalP"/>
    </source>
</evidence>
<gene>
    <name evidence="11" type="ORF">TPAR_02033</name>
</gene>
<evidence type="ECO:0000259" key="10">
    <source>
        <dbReference type="Pfam" id="PF05922"/>
    </source>
</evidence>
<dbReference type="InterPro" id="IPR010259">
    <property type="entry name" value="S8pro/Inhibitor_I9"/>
</dbReference>
<feature type="chain" id="PRO_5015490511" evidence="8">
    <location>
        <begin position="16"/>
        <end position="398"/>
    </location>
</feature>
<dbReference type="GO" id="GO:0005576">
    <property type="term" value="C:extracellular region"/>
    <property type="evidence" value="ECO:0007669"/>
    <property type="project" value="UniProtKB-ARBA"/>
</dbReference>
<dbReference type="PROSITE" id="PS00138">
    <property type="entry name" value="SUBTILASE_SER"/>
    <property type="match status" value="1"/>
</dbReference>
<dbReference type="InterPro" id="IPR000209">
    <property type="entry name" value="Peptidase_S8/S53_dom"/>
</dbReference>
<keyword evidence="4 6" id="KW-0378">Hydrolase</keyword>
<dbReference type="GO" id="GO:0006508">
    <property type="term" value="P:proteolysis"/>
    <property type="evidence" value="ECO:0007669"/>
    <property type="project" value="UniProtKB-KW"/>
</dbReference>
<dbReference type="PROSITE" id="PS51892">
    <property type="entry name" value="SUBTILASE"/>
    <property type="match status" value="1"/>
</dbReference>
<dbReference type="InterPro" id="IPR023828">
    <property type="entry name" value="Peptidase_S8_Ser-AS"/>
</dbReference>
<dbReference type="InterPro" id="IPR022398">
    <property type="entry name" value="Peptidase_S8_His-AS"/>
</dbReference>
<proteinExistence type="inferred from homology"/>
<sequence>MRLSALVALLPLAAAAPARRAEPAPLLVPGGDAQLIADKFIVKFRDGSALSVVEDALRSLAGEADHVYSNLLSGFSATLDKATLDALRDHPDVEYIEQDGKSHVTAVVEQRDAPWGLGRISHRAKGSSTYVYDDSAGEGTCSYILDTGIYESHPVSLVKLAGLRRRQWLTMSRQDFGGRAKQIKSYYDGEDGDGHGHGTHVAGTVGSNTYGVAKKTQLLGIKVLGDDGHGHNSAIISGMELVVTDSRNRRCPKGVLANMSLGGGHSNALNNAARNLVDAGVFVGVAAGNENKDAASRSPASEPSVCTVGGTAIDDTRYSGSNYGKAVKILAPGVDARKTGTSMATPHVVGLAAYLGSLEGLTGTKALCDRIRELATPNAITNQPSGTVNLLAFGNVSQ</sequence>
<evidence type="ECO:0000313" key="11">
    <source>
        <dbReference type="EMBL" id="POR37767.1"/>
    </source>
</evidence>
<dbReference type="Pfam" id="PF05922">
    <property type="entry name" value="Inhibitor_I9"/>
    <property type="match status" value="1"/>
</dbReference>
<dbReference type="InterPro" id="IPR036852">
    <property type="entry name" value="Peptidase_S8/S53_dom_sf"/>
</dbReference>
<dbReference type="InterPro" id="IPR050131">
    <property type="entry name" value="Peptidase_S8_subtilisin-like"/>
</dbReference>
<feature type="domain" description="Inhibitor I9" evidence="10">
    <location>
        <begin position="60"/>
        <end position="101"/>
    </location>
</feature>
<feature type="active site" description="Charge relay system" evidence="6">
    <location>
        <position position="197"/>
    </location>
</feature>
<feature type="active site" description="Charge relay system" evidence="6">
    <location>
        <position position="146"/>
    </location>
</feature>
<evidence type="ECO:0000256" key="2">
    <source>
        <dbReference type="ARBA" id="ARBA00022670"/>
    </source>
</evidence>
<dbReference type="Pfam" id="PF00082">
    <property type="entry name" value="Peptidase_S8"/>
    <property type="match status" value="1"/>
</dbReference>
<keyword evidence="12" id="KW-1185">Reference proteome</keyword>
<dbReference type="PROSITE" id="PS00137">
    <property type="entry name" value="SUBTILASE_HIS"/>
    <property type="match status" value="1"/>
</dbReference>
<feature type="active site" description="Charge relay system" evidence="6">
    <location>
        <position position="342"/>
    </location>
</feature>
<dbReference type="EMBL" id="PKSG01000203">
    <property type="protein sequence ID" value="POR37767.1"/>
    <property type="molecule type" value="Genomic_DNA"/>
</dbReference>
<dbReference type="PANTHER" id="PTHR43806">
    <property type="entry name" value="PEPTIDASE S8"/>
    <property type="match status" value="1"/>
</dbReference>
<dbReference type="PANTHER" id="PTHR43806:SF58">
    <property type="entry name" value="ALKALINE PROTEASE 1-RELATED"/>
    <property type="match status" value="1"/>
</dbReference>
<evidence type="ECO:0000256" key="3">
    <source>
        <dbReference type="ARBA" id="ARBA00022729"/>
    </source>
</evidence>
<organism evidence="11 12">
    <name type="scientific">Tolypocladium paradoxum</name>
    <dbReference type="NCBI Taxonomy" id="94208"/>
    <lineage>
        <taxon>Eukaryota</taxon>
        <taxon>Fungi</taxon>
        <taxon>Dikarya</taxon>
        <taxon>Ascomycota</taxon>
        <taxon>Pezizomycotina</taxon>
        <taxon>Sordariomycetes</taxon>
        <taxon>Hypocreomycetidae</taxon>
        <taxon>Hypocreales</taxon>
        <taxon>Ophiocordycipitaceae</taxon>
        <taxon>Tolypocladium</taxon>
    </lineage>
</organism>
<feature type="signal peptide" evidence="8">
    <location>
        <begin position="1"/>
        <end position="15"/>
    </location>
</feature>
<dbReference type="AlphaFoldDB" id="A0A2S4L5S7"/>
<accession>A0A2S4L5S7</accession>
<dbReference type="Gene3D" id="3.30.70.80">
    <property type="entry name" value="Peptidase S8 propeptide/proteinase inhibitor I9"/>
    <property type="match status" value="1"/>
</dbReference>
<comment type="caution">
    <text evidence="11">The sequence shown here is derived from an EMBL/GenBank/DDBJ whole genome shotgun (WGS) entry which is preliminary data.</text>
</comment>
<feature type="domain" description="Peptidase S8/S53" evidence="9">
    <location>
        <begin position="144"/>
        <end position="357"/>
    </location>
</feature>
<dbReference type="InterPro" id="IPR037045">
    <property type="entry name" value="S8pro/Inhibitor_I9_sf"/>
</dbReference>
<dbReference type="GO" id="GO:0004252">
    <property type="term" value="F:serine-type endopeptidase activity"/>
    <property type="evidence" value="ECO:0007669"/>
    <property type="project" value="UniProtKB-UniRule"/>
</dbReference>
<evidence type="ECO:0000256" key="1">
    <source>
        <dbReference type="ARBA" id="ARBA00011073"/>
    </source>
</evidence>
<evidence type="ECO:0000256" key="7">
    <source>
        <dbReference type="RuleBase" id="RU003355"/>
    </source>
</evidence>
<evidence type="ECO:0000256" key="5">
    <source>
        <dbReference type="ARBA" id="ARBA00022825"/>
    </source>
</evidence>
<name>A0A2S4L5S7_9HYPO</name>